<comment type="function">
    <text evidence="15 16">Catalyzes the condensation of ATP and 5-phosphoribose 1-diphosphate to form N'-(5'-phosphoribosyl)-ATP (PR-ATP). Has a crucial role in the pathway because the rate of histidine biosynthesis seems to be controlled primarily by regulation of HisG enzymatic activity.</text>
</comment>
<evidence type="ECO:0000256" key="2">
    <source>
        <dbReference type="ARBA" id="ARBA00004496"/>
    </source>
</evidence>
<dbReference type="AlphaFoldDB" id="A0A542W2Q7"/>
<protein>
    <recommendedName>
        <fullName evidence="7 16">ATP phosphoribosyltransferase</fullName>
        <shortName evidence="16">ATP-PRT</shortName>
        <shortName evidence="16">ATP-PRTase</shortName>
        <ecNumber evidence="6 16">2.4.2.17</ecNumber>
    </recommendedName>
</protein>
<evidence type="ECO:0000256" key="11">
    <source>
        <dbReference type="ARBA" id="ARBA00022679"/>
    </source>
</evidence>
<dbReference type="GO" id="GO:0005737">
    <property type="term" value="C:cytoplasm"/>
    <property type="evidence" value="ECO:0007669"/>
    <property type="project" value="UniProtKB-SubCell"/>
</dbReference>
<comment type="subcellular location">
    <subcellularLocation>
        <location evidence="2 16">Cytoplasm</location>
    </subcellularLocation>
</comment>
<evidence type="ECO:0000313" key="18">
    <source>
        <dbReference type="EMBL" id="TQL17870.1"/>
    </source>
</evidence>
<comment type="similarity">
    <text evidence="4 16">Belongs to the ATP phosphoribosyltransferase family. Short subfamily.</text>
</comment>
<dbReference type="Proteomes" id="UP000316887">
    <property type="component" value="Unassembled WGS sequence"/>
</dbReference>
<dbReference type="InterPro" id="IPR001348">
    <property type="entry name" value="ATP_PRibTrfase_HisG"/>
</dbReference>
<dbReference type="InterPro" id="IPR018198">
    <property type="entry name" value="ATP_PRibTrfase_CS"/>
</dbReference>
<dbReference type="Pfam" id="PF01634">
    <property type="entry name" value="HisG"/>
    <property type="match status" value="1"/>
</dbReference>
<dbReference type="PANTHER" id="PTHR21403">
    <property type="entry name" value="ATP PHOSPHORIBOSYLTRANSFERASE ATP-PRTASE"/>
    <property type="match status" value="1"/>
</dbReference>
<keyword evidence="8 16" id="KW-0963">Cytoplasm</keyword>
<keyword evidence="10 16" id="KW-0328">Glycosyltransferase</keyword>
<evidence type="ECO:0000256" key="5">
    <source>
        <dbReference type="ARBA" id="ARBA00011496"/>
    </source>
</evidence>
<dbReference type="EMBL" id="VFOF01000001">
    <property type="protein sequence ID" value="TQL17870.1"/>
    <property type="molecule type" value="Genomic_DNA"/>
</dbReference>
<evidence type="ECO:0000256" key="4">
    <source>
        <dbReference type="ARBA" id="ARBA00009489"/>
    </source>
</evidence>
<evidence type="ECO:0000256" key="7">
    <source>
        <dbReference type="ARBA" id="ARBA00020998"/>
    </source>
</evidence>
<name>A0A542W2Q7_ZYMMB</name>
<comment type="caution">
    <text evidence="18">The sequence shown here is derived from an EMBL/GenBank/DDBJ whole genome shotgun (WGS) entry which is preliminary data.</text>
</comment>
<dbReference type="OrthoDB" id="9806435at2"/>
<dbReference type="GO" id="GO:0000105">
    <property type="term" value="P:L-histidine biosynthetic process"/>
    <property type="evidence" value="ECO:0007669"/>
    <property type="project" value="UniProtKB-UniRule"/>
</dbReference>
<dbReference type="InterPro" id="IPR013820">
    <property type="entry name" value="ATP_PRibTrfase_cat"/>
</dbReference>
<evidence type="ECO:0000256" key="6">
    <source>
        <dbReference type="ARBA" id="ARBA00011946"/>
    </source>
</evidence>
<dbReference type="NCBIfam" id="TIGR00070">
    <property type="entry name" value="hisG"/>
    <property type="match status" value="1"/>
</dbReference>
<evidence type="ECO:0000313" key="19">
    <source>
        <dbReference type="Proteomes" id="UP000316887"/>
    </source>
</evidence>
<keyword evidence="13 16" id="KW-0067">ATP-binding</keyword>
<dbReference type="HAMAP" id="MF_01018">
    <property type="entry name" value="HisG_Short"/>
    <property type="match status" value="1"/>
</dbReference>
<evidence type="ECO:0000259" key="17">
    <source>
        <dbReference type="Pfam" id="PF01634"/>
    </source>
</evidence>
<dbReference type="PROSITE" id="PS01316">
    <property type="entry name" value="ATP_P_PHORIBOSYLTR"/>
    <property type="match status" value="1"/>
</dbReference>
<dbReference type="FunFam" id="3.40.190.10:FF:000008">
    <property type="entry name" value="ATP phosphoribosyltransferase"/>
    <property type="match status" value="1"/>
</dbReference>
<accession>A0A542W2Q7</accession>
<comment type="subunit">
    <text evidence="5 16">Heteromultimer composed of HisG and HisZ subunits.</text>
</comment>
<evidence type="ECO:0000256" key="14">
    <source>
        <dbReference type="ARBA" id="ARBA00023102"/>
    </source>
</evidence>
<keyword evidence="9 16" id="KW-0028">Amino-acid biosynthesis</keyword>
<evidence type="ECO:0000256" key="16">
    <source>
        <dbReference type="HAMAP-Rule" id="MF_01018"/>
    </source>
</evidence>
<dbReference type="Gene3D" id="3.40.190.10">
    <property type="entry name" value="Periplasmic binding protein-like II"/>
    <property type="match status" value="2"/>
</dbReference>
<comment type="domain">
    <text evidence="16">Lacks the C-terminal regulatory region which is replaced by HisZ.</text>
</comment>
<evidence type="ECO:0000256" key="12">
    <source>
        <dbReference type="ARBA" id="ARBA00022741"/>
    </source>
</evidence>
<sequence length="222" mass="24525">MTKPLVFAIPKGRILKEALPMLEAAGIIPESAFLDKESRLLRFKTNRPDVEIIRVRAFDVATFVAHGAAQMGIVGSDVIEEFSYPELYAPVDLNIGHCRLSIAEPKRLAQDDDPREWSHVRVATKYPHLTHRHFEARGVQAECIKLNGAMEIAPALGLAGRIVDLVSSGRTLEENGLVEVERIMPISARLVVNRAAFKMRAGDIAPLVENFRRLVGVADNVA</sequence>
<evidence type="ECO:0000256" key="13">
    <source>
        <dbReference type="ARBA" id="ARBA00022840"/>
    </source>
</evidence>
<evidence type="ECO:0000256" key="3">
    <source>
        <dbReference type="ARBA" id="ARBA00004667"/>
    </source>
</evidence>
<dbReference type="CDD" id="cd13595">
    <property type="entry name" value="PBP2_HisGs"/>
    <property type="match status" value="1"/>
</dbReference>
<evidence type="ECO:0000256" key="8">
    <source>
        <dbReference type="ARBA" id="ARBA00022490"/>
    </source>
</evidence>
<keyword evidence="12 16" id="KW-0547">Nucleotide-binding</keyword>
<reference evidence="18 19" key="1">
    <citation type="submission" date="2019-06" db="EMBL/GenBank/DDBJ databases">
        <title>Genome sequencing of Zymomonas mobilis strains for genetic engineering and biofuel applications.</title>
        <authorList>
            <person name="Teravest M."/>
        </authorList>
    </citation>
    <scope>NUCLEOTIDE SEQUENCE [LARGE SCALE GENOMIC DNA]</scope>
    <source>
        <strain evidence="18 19">AN0101</strain>
    </source>
</reference>
<comment type="catalytic activity">
    <reaction evidence="1 16">
        <text>1-(5-phospho-beta-D-ribosyl)-ATP + diphosphate = 5-phospho-alpha-D-ribose 1-diphosphate + ATP</text>
        <dbReference type="Rhea" id="RHEA:18473"/>
        <dbReference type="ChEBI" id="CHEBI:30616"/>
        <dbReference type="ChEBI" id="CHEBI:33019"/>
        <dbReference type="ChEBI" id="CHEBI:58017"/>
        <dbReference type="ChEBI" id="CHEBI:73183"/>
        <dbReference type="EC" id="2.4.2.17"/>
    </reaction>
</comment>
<dbReference type="PANTHER" id="PTHR21403:SF8">
    <property type="entry name" value="ATP PHOSPHORIBOSYLTRANSFERASE"/>
    <property type="match status" value="1"/>
</dbReference>
<dbReference type="GO" id="GO:0005524">
    <property type="term" value="F:ATP binding"/>
    <property type="evidence" value="ECO:0007669"/>
    <property type="project" value="UniProtKB-KW"/>
</dbReference>
<evidence type="ECO:0000256" key="1">
    <source>
        <dbReference type="ARBA" id="ARBA00000915"/>
    </source>
</evidence>
<evidence type="ECO:0000256" key="15">
    <source>
        <dbReference type="ARBA" id="ARBA00024861"/>
    </source>
</evidence>
<dbReference type="GO" id="GO:0003879">
    <property type="term" value="F:ATP phosphoribosyltransferase activity"/>
    <property type="evidence" value="ECO:0007669"/>
    <property type="project" value="UniProtKB-UniRule"/>
</dbReference>
<feature type="domain" description="ATP phosphoribosyltransferase catalytic" evidence="17">
    <location>
        <begin position="56"/>
        <end position="212"/>
    </location>
</feature>
<comment type="pathway">
    <text evidence="3 16">Amino-acid biosynthesis; L-histidine biosynthesis; L-histidine from 5-phospho-alpha-D-ribose 1-diphosphate: step 1/9.</text>
</comment>
<organism evidence="18 19">
    <name type="scientific">Zymomonas mobilis</name>
    <dbReference type="NCBI Taxonomy" id="542"/>
    <lineage>
        <taxon>Bacteria</taxon>
        <taxon>Pseudomonadati</taxon>
        <taxon>Pseudomonadota</taxon>
        <taxon>Alphaproteobacteria</taxon>
        <taxon>Sphingomonadales</taxon>
        <taxon>Zymomonadaceae</taxon>
        <taxon>Zymomonas</taxon>
    </lineage>
</organism>
<gene>
    <name evidence="16" type="primary">hisG</name>
    <name evidence="18" type="ORF">FBY58_1476</name>
</gene>
<dbReference type="SUPFAM" id="SSF53850">
    <property type="entry name" value="Periplasmic binding protein-like II"/>
    <property type="match status" value="1"/>
</dbReference>
<proteinExistence type="inferred from homology"/>
<dbReference type="EC" id="2.4.2.17" evidence="6 16"/>
<evidence type="ECO:0000256" key="10">
    <source>
        <dbReference type="ARBA" id="ARBA00022676"/>
    </source>
</evidence>
<dbReference type="InterPro" id="IPR024893">
    <property type="entry name" value="ATP_PRibTrfase_HisG_short"/>
</dbReference>
<evidence type="ECO:0000256" key="9">
    <source>
        <dbReference type="ARBA" id="ARBA00022605"/>
    </source>
</evidence>
<dbReference type="UniPathway" id="UPA00031">
    <property type="reaction ID" value="UER00006"/>
</dbReference>
<keyword evidence="11 16" id="KW-0808">Transferase</keyword>
<keyword evidence="14 16" id="KW-0368">Histidine biosynthesis</keyword>
<dbReference type="RefSeq" id="WP_141920317.1">
    <property type="nucleotide sequence ID" value="NZ_VFOF01000001.1"/>
</dbReference>